<feature type="region of interest" description="Disordered" evidence="8">
    <location>
        <begin position="476"/>
        <end position="561"/>
    </location>
</feature>
<evidence type="ECO:0000256" key="2">
    <source>
        <dbReference type="ARBA" id="ARBA00010841"/>
    </source>
</evidence>
<dbReference type="PANTHER" id="PTHR31954:SF1">
    <property type="entry name" value="CILIA- AND FLAGELLA-ASSOCIATED PROTEIN 157"/>
    <property type="match status" value="1"/>
</dbReference>
<organism evidence="9 10">
    <name type="scientific">Megaselia scalaris</name>
    <name type="common">Humpbacked fly</name>
    <name type="synonym">Phora scalaris</name>
    <dbReference type="NCBI Taxonomy" id="36166"/>
    <lineage>
        <taxon>Eukaryota</taxon>
        <taxon>Metazoa</taxon>
        <taxon>Ecdysozoa</taxon>
        <taxon>Arthropoda</taxon>
        <taxon>Hexapoda</taxon>
        <taxon>Insecta</taxon>
        <taxon>Pterygota</taxon>
        <taxon>Neoptera</taxon>
        <taxon>Endopterygota</taxon>
        <taxon>Diptera</taxon>
        <taxon>Brachycera</taxon>
        <taxon>Muscomorpha</taxon>
        <taxon>Platypezoidea</taxon>
        <taxon>Phoridae</taxon>
        <taxon>Megaseliini</taxon>
        <taxon>Megaselia</taxon>
    </lineage>
</organism>
<keyword evidence="5" id="KW-0969">Cilium</keyword>
<keyword evidence="4 7" id="KW-0175">Coiled coil</keyword>
<sequence>MPPKKKGKKDKTKKKDDKDKLTQVDRTFYELTITDLNNKLARLRSHVAKIEETNDELTEKMRIMDEDRSDVTAEMSRIGTDTGAGESRSSNNNKNWENKFKAMEEQLTSEIKLLNGKLNSLEEFRILRDDMLQKFDEQEQKYKQFQKEHERQIEEMEAKAIVEKDQLKKEVEAKLLQLSEDFTKSSEIRIAGYTRRLIRENIALNKEMDKMIATQIRMEEDNEKMVEQNEGIKGLLTTADSVKTRLIKTAQKQVDIIKRMTTQYEILKEKYTDVKKYKKLYENAVKQEVVDRFSKADTTQKVMIMQHRVEALKREKRKLIETYKKFEDEVLTLRGVLAQIDGTIQLAVYGEILERQSKLRKPSFKGERPSTKDKKFDPRESGEIVKIDSSMDRENMLVKLQEIIKKYTAEKRATLLDLDTIVSEDSVYSPGKAGLKVAASITMKPLEIPDNTIIPKARHIASESLFDVETGTSLVFSSSQDQEEAVPEEEKEDEQQDAGGSSSTEESDAKPEKQPSVASIPSSTRATSVVSVKSDLQKVVEEGEGEIDEGEEEDLEIAFFY</sequence>
<feature type="compositionally biased region" description="Acidic residues" evidence="8">
    <location>
        <begin position="481"/>
        <end position="496"/>
    </location>
</feature>
<dbReference type="PANTHER" id="PTHR31954">
    <property type="entry name" value="CILIA- AND FLAGELLA-ASSOCIATED PROTEIN 157"/>
    <property type="match status" value="1"/>
</dbReference>
<dbReference type="GO" id="GO:0036064">
    <property type="term" value="C:ciliary basal body"/>
    <property type="evidence" value="ECO:0007669"/>
    <property type="project" value="TreeGrafter"/>
</dbReference>
<evidence type="ECO:0000256" key="8">
    <source>
        <dbReference type="SAM" id="MobiDB-lite"/>
    </source>
</evidence>
<reference evidence="10" key="1">
    <citation type="submission" date="2013-02" db="EMBL/GenBank/DDBJ databases">
        <authorList>
            <person name="Hughes D."/>
        </authorList>
    </citation>
    <scope>NUCLEOTIDE SEQUENCE</scope>
    <source>
        <strain>Durham</strain>
        <strain evidence="10">NC isolate 2 -- Noor lab</strain>
    </source>
</reference>
<evidence type="ECO:0000256" key="5">
    <source>
        <dbReference type="ARBA" id="ARBA00023069"/>
    </source>
</evidence>
<accession>T1GGT2</accession>
<evidence type="ECO:0000313" key="9">
    <source>
        <dbReference type="EnsemblMetazoa" id="MESCA002613-PA"/>
    </source>
</evidence>
<dbReference type="HOGENOM" id="CLU_032247_0_0_1"/>
<feature type="compositionally biased region" description="Basic and acidic residues" evidence="8">
    <location>
        <begin position="364"/>
        <end position="379"/>
    </location>
</feature>
<dbReference type="EMBL" id="CAQQ02075600">
    <property type="status" value="NOT_ANNOTATED_CDS"/>
    <property type="molecule type" value="Genomic_DNA"/>
</dbReference>
<dbReference type="GO" id="GO:0008017">
    <property type="term" value="F:microtubule binding"/>
    <property type="evidence" value="ECO:0007669"/>
    <property type="project" value="TreeGrafter"/>
</dbReference>
<protein>
    <recommendedName>
        <fullName evidence="3">Cilia- and flagella-associated protein 157</fullName>
    </recommendedName>
</protein>
<feature type="coiled-coil region" evidence="7">
    <location>
        <begin position="33"/>
        <end position="181"/>
    </location>
</feature>
<keyword evidence="10" id="KW-1185">Reference proteome</keyword>
<evidence type="ECO:0000256" key="1">
    <source>
        <dbReference type="ARBA" id="ARBA00004138"/>
    </source>
</evidence>
<dbReference type="InterPro" id="IPR038844">
    <property type="entry name" value="CFAP157"/>
</dbReference>
<evidence type="ECO:0000256" key="4">
    <source>
        <dbReference type="ARBA" id="ARBA00023054"/>
    </source>
</evidence>
<evidence type="ECO:0000256" key="6">
    <source>
        <dbReference type="ARBA" id="ARBA00023273"/>
    </source>
</evidence>
<name>T1GGT2_MEGSC</name>
<dbReference type="Proteomes" id="UP000015102">
    <property type="component" value="Unassembled WGS sequence"/>
</dbReference>
<keyword evidence="6" id="KW-0966">Cell projection</keyword>
<evidence type="ECO:0000313" key="10">
    <source>
        <dbReference type="Proteomes" id="UP000015102"/>
    </source>
</evidence>
<dbReference type="EnsemblMetazoa" id="MESCA002613-RA">
    <property type="protein sequence ID" value="MESCA002613-PA"/>
    <property type="gene ID" value="MESCA002613"/>
</dbReference>
<feature type="coiled-coil region" evidence="7">
    <location>
        <begin position="295"/>
        <end position="329"/>
    </location>
</feature>
<comment type="similarity">
    <text evidence="2">Belongs to the CFAP157 family.</text>
</comment>
<dbReference type="OMA" id="MRIMDED"/>
<evidence type="ECO:0000256" key="7">
    <source>
        <dbReference type="SAM" id="Coils"/>
    </source>
</evidence>
<feature type="compositionally biased region" description="Acidic residues" evidence="8">
    <location>
        <begin position="542"/>
        <end position="561"/>
    </location>
</feature>
<comment type="subcellular location">
    <subcellularLocation>
        <location evidence="1">Cell projection</location>
        <location evidence="1">Cilium</location>
    </subcellularLocation>
</comment>
<dbReference type="AlphaFoldDB" id="T1GGT2"/>
<feature type="compositionally biased region" description="Polar residues" evidence="8">
    <location>
        <begin position="516"/>
        <end position="531"/>
    </location>
</feature>
<reference evidence="9" key="2">
    <citation type="submission" date="2015-06" db="UniProtKB">
        <authorList>
            <consortium name="EnsemblMetazoa"/>
        </authorList>
    </citation>
    <scope>IDENTIFICATION</scope>
</reference>
<evidence type="ECO:0000256" key="3">
    <source>
        <dbReference type="ARBA" id="ARBA00014087"/>
    </source>
</evidence>
<feature type="region of interest" description="Disordered" evidence="8">
    <location>
        <begin position="360"/>
        <end position="379"/>
    </location>
</feature>
<proteinExistence type="inferred from homology"/>
<dbReference type="STRING" id="36166.T1GGT2"/>